<dbReference type="GO" id="GO:0006606">
    <property type="term" value="P:protein import into nucleus"/>
    <property type="evidence" value="ECO:0007669"/>
    <property type="project" value="TreeGrafter"/>
</dbReference>
<dbReference type="OrthoDB" id="248320at2759"/>
<dbReference type="PANTHER" id="PTHR23193">
    <property type="entry name" value="NUCLEAR PORE COMPLEX PROTEIN NUP"/>
    <property type="match status" value="1"/>
</dbReference>
<keyword evidence="1" id="KW-1185">Reference proteome</keyword>
<sequence>MFFIDSLPANLSRSAFLSPKYYEDLDDVSSSSSLSLEPHPADLEMEEEELQLAPLPLSVLHPALSTHRHPTVVRTPSIQPGFGAIQSTPLTKMHSVQGLGFGLSPIASPVPSNKINLSGADSTALATKTVKHGAPPTDRSVPAQQAAATAALRRQMANQKTAVVGASLTESTLKNVPQVVNVQELKDKGPPMPQSNIIG</sequence>
<dbReference type="GeneID" id="104941599"/>
<reference evidence="2" key="1">
    <citation type="submission" date="2025-08" db="UniProtKB">
        <authorList>
            <consortium name="RefSeq"/>
        </authorList>
    </citation>
    <scope>IDENTIFICATION</scope>
    <source>
        <tissue evidence="2">Muscle</tissue>
    </source>
</reference>
<name>A0A6I9MP29_9TELE</name>
<gene>
    <name evidence="2" type="primary">LOC104941599</name>
</gene>
<dbReference type="KEGG" id="ncc:104941599"/>
<dbReference type="RefSeq" id="XP_010765028.1">
    <property type="nucleotide sequence ID" value="XM_010766726.1"/>
</dbReference>
<dbReference type="Proteomes" id="UP000504611">
    <property type="component" value="Unplaced"/>
</dbReference>
<dbReference type="GO" id="GO:0006405">
    <property type="term" value="P:RNA export from nucleus"/>
    <property type="evidence" value="ECO:0007669"/>
    <property type="project" value="TreeGrafter"/>
</dbReference>
<organism evidence="1 2">
    <name type="scientific">Notothenia coriiceps</name>
    <name type="common">black rockcod</name>
    <dbReference type="NCBI Taxonomy" id="8208"/>
    <lineage>
        <taxon>Eukaryota</taxon>
        <taxon>Metazoa</taxon>
        <taxon>Chordata</taxon>
        <taxon>Craniata</taxon>
        <taxon>Vertebrata</taxon>
        <taxon>Euteleostomi</taxon>
        <taxon>Actinopterygii</taxon>
        <taxon>Neopterygii</taxon>
        <taxon>Teleostei</taxon>
        <taxon>Neoteleostei</taxon>
        <taxon>Acanthomorphata</taxon>
        <taxon>Eupercaria</taxon>
        <taxon>Perciformes</taxon>
        <taxon>Notothenioidei</taxon>
        <taxon>Nototheniidae</taxon>
        <taxon>Notothenia</taxon>
    </lineage>
</organism>
<dbReference type="GO" id="GO:0017056">
    <property type="term" value="F:structural constituent of nuclear pore"/>
    <property type="evidence" value="ECO:0007669"/>
    <property type="project" value="TreeGrafter"/>
</dbReference>
<dbReference type="AlphaFoldDB" id="A0A6I9MP29"/>
<dbReference type="InterPro" id="IPR026054">
    <property type="entry name" value="Nucleoporin"/>
</dbReference>
<dbReference type="GO" id="GO:0005643">
    <property type="term" value="C:nuclear pore"/>
    <property type="evidence" value="ECO:0007669"/>
    <property type="project" value="TreeGrafter"/>
</dbReference>
<evidence type="ECO:0000313" key="1">
    <source>
        <dbReference type="Proteomes" id="UP000504611"/>
    </source>
</evidence>
<protein>
    <submittedName>
        <fullName evidence="2">Nuclear pore complex protein Nup214-like</fullName>
    </submittedName>
</protein>
<evidence type="ECO:0000313" key="2">
    <source>
        <dbReference type="RefSeq" id="XP_010765028.1"/>
    </source>
</evidence>
<proteinExistence type="predicted"/>
<accession>A0A6I9MP29</accession>
<dbReference type="PANTHER" id="PTHR23193:SF21">
    <property type="entry name" value="NUCLEAR PORE COMPLEX PROTEIN NUP214"/>
    <property type="match status" value="1"/>
</dbReference>
<dbReference type="GO" id="GO:0008139">
    <property type="term" value="F:nuclear localization sequence binding"/>
    <property type="evidence" value="ECO:0007669"/>
    <property type="project" value="TreeGrafter"/>
</dbReference>